<sequence length="61" mass="7119">MAKLTLSQGASWVVERLPDAVYDKLKHDIEFLIEREILRVGYDMGIRQAFNEEKPATLERK</sequence>
<organism evidence="1 2">
    <name type="scientific">Klebsiella phage vB_KpnM_KB57</name>
    <dbReference type="NCBI Taxonomy" id="1719140"/>
    <lineage>
        <taxon>Viruses</taxon>
        <taxon>Duplodnaviria</taxon>
        <taxon>Heunggongvirae</taxon>
        <taxon>Uroviricota</taxon>
        <taxon>Caudoviricetes</taxon>
        <taxon>Vequintavirinae</taxon>
        <taxon>Mydovirus</taxon>
        <taxon>Mydovirus KB57</taxon>
    </lineage>
</organism>
<protein>
    <submittedName>
        <fullName evidence="1">Uncharacterized protein</fullName>
    </submittedName>
</protein>
<dbReference type="RefSeq" id="YP_009187829.1">
    <property type="nucleotide sequence ID" value="NC_028659.1"/>
</dbReference>
<dbReference type="GeneID" id="26523182"/>
<dbReference type="KEGG" id="vg:26523182"/>
<accession>A0A0S1S1G7</accession>
<keyword evidence="2" id="KW-1185">Reference proteome</keyword>
<dbReference type="OrthoDB" id="23599at10239"/>
<dbReference type="Proteomes" id="UP000203990">
    <property type="component" value="Segment"/>
</dbReference>
<name>A0A0S1S1G7_9CAUD</name>
<dbReference type="EMBL" id="KT934943">
    <property type="protein sequence ID" value="ALM02603.1"/>
    <property type="molecule type" value="Genomic_DNA"/>
</dbReference>
<reference evidence="1 2" key="1">
    <citation type="submission" date="2015-10" db="EMBL/GenBank/DDBJ databases">
        <title>Complete genome sequence of Klebsiella pneumoniae bacteriophage vB_KpnM_KB57.</title>
        <authorList>
            <person name="Volozhantsev N.V."/>
            <person name="Popova A.V."/>
            <person name="Krasilnikova V.M."/>
            <person name="Bogun A.G."/>
        </authorList>
    </citation>
    <scope>NUCLEOTIDE SEQUENCE [LARGE SCALE GENOMIC DNA]</scope>
</reference>
<evidence type="ECO:0000313" key="1">
    <source>
        <dbReference type="EMBL" id="ALM02603.1"/>
    </source>
</evidence>
<evidence type="ECO:0000313" key="2">
    <source>
        <dbReference type="Proteomes" id="UP000203990"/>
    </source>
</evidence>
<gene>
    <name evidence="1" type="ORF">KB57_216</name>
</gene>
<proteinExistence type="predicted"/>